<dbReference type="InterPro" id="IPR027417">
    <property type="entry name" value="P-loop_NTPase"/>
</dbReference>
<dbReference type="GO" id="GO:0005886">
    <property type="term" value="C:plasma membrane"/>
    <property type="evidence" value="ECO:0007669"/>
    <property type="project" value="UniProtKB-SubCell"/>
</dbReference>
<evidence type="ECO:0000313" key="11">
    <source>
        <dbReference type="Proteomes" id="UP000199675"/>
    </source>
</evidence>
<dbReference type="InterPro" id="IPR011527">
    <property type="entry name" value="ABC1_TM_dom"/>
</dbReference>
<accession>A0A1H2VBU7</accession>
<reference evidence="10 11" key="1">
    <citation type="submission" date="2016-10" db="EMBL/GenBank/DDBJ databases">
        <authorList>
            <person name="de Groot N.N."/>
        </authorList>
    </citation>
    <scope>NUCLEOTIDE SEQUENCE [LARGE SCALE GENOMIC DNA]</scope>
    <source>
        <strain evidence="10 11">CGMCC 1.7059</strain>
    </source>
</reference>
<organism evidence="10 11">
    <name type="scientific">Marinobacter mobilis</name>
    <dbReference type="NCBI Taxonomy" id="488533"/>
    <lineage>
        <taxon>Bacteria</taxon>
        <taxon>Pseudomonadati</taxon>
        <taxon>Pseudomonadota</taxon>
        <taxon>Gammaproteobacteria</taxon>
        <taxon>Pseudomonadales</taxon>
        <taxon>Marinobacteraceae</taxon>
        <taxon>Marinobacter</taxon>
    </lineage>
</organism>
<feature type="domain" description="ABC transporter" evidence="8">
    <location>
        <begin position="348"/>
        <end position="551"/>
    </location>
</feature>
<evidence type="ECO:0000259" key="9">
    <source>
        <dbReference type="PROSITE" id="PS50929"/>
    </source>
</evidence>
<dbReference type="GO" id="GO:0016887">
    <property type="term" value="F:ATP hydrolysis activity"/>
    <property type="evidence" value="ECO:0007669"/>
    <property type="project" value="InterPro"/>
</dbReference>
<dbReference type="PROSITE" id="PS00211">
    <property type="entry name" value="ABC_TRANSPORTER_1"/>
    <property type="match status" value="1"/>
</dbReference>
<sequence length="551" mass="59474">MADLLPWLKLIFSERRRLLIGALLILLTLLSGLGLLALSGWFITATAVAGLLLAAGLPATLNIYVPGGGIRLFAVTRTVGRYLERVYNHDTVLRLLALLRVRLFRNLASQPGSQRQRIKSADWLSRLTSDLDAMDTLYLRLIAPTALGLGLTAALVLVAWLGYSAQLALATGVLLGAALLISTVLLHWRNRATAHRRIAAQNELRERVIDQLLGQAELTAAGVLLQSHNDLARRSAQSASEQSRMERNTVWHRALAGVCINLAVITALWLGLGLYESAQLSGPVVVLYPLMLLAMVEVYTVLPDAFGVLGSTQAAARRLSLLAHGPGANPPMDPPGAQQEPLSHDALMCFSNVTVRSSEHVVILEVPRLEVRSGEWLGITGVSGCGKSTLADLAAGLITPDQGSVERSASLSRMAYLQQRTVLFNNTVRNNLIPDGRMIDDHLLWQMLEVVQLTERIMQLPGQLDGWLGGIGSQLSGGEARRIVLARTLLREAPLTILDEPFTGVDAPTARVISGKMRDLLADKAVLVLAHDASALPGTDRLVELSPPQGI</sequence>
<dbReference type="OrthoDB" id="9802264at2"/>
<dbReference type="GO" id="GO:0005524">
    <property type="term" value="F:ATP binding"/>
    <property type="evidence" value="ECO:0007669"/>
    <property type="project" value="UniProtKB-KW"/>
</dbReference>
<evidence type="ECO:0000256" key="2">
    <source>
        <dbReference type="ARBA" id="ARBA00022692"/>
    </source>
</evidence>
<keyword evidence="2 7" id="KW-0812">Transmembrane</keyword>
<keyword evidence="4 10" id="KW-0067">ATP-binding</keyword>
<comment type="subcellular location">
    <subcellularLocation>
        <location evidence="1">Cell membrane</location>
        <topology evidence="1">Multi-pass membrane protein</topology>
    </subcellularLocation>
</comment>
<feature type="transmembrane region" description="Helical" evidence="7">
    <location>
        <begin position="287"/>
        <end position="309"/>
    </location>
</feature>
<evidence type="ECO:0000256" key="3">
    <source>
        <dbReference type="ARBA" id="ARBA00022741"/>
    </source>
</evidence>
<feature type="transmembrane region" description="Helical" evidence="7">
    <location>
        <begin position="42"/>
        <end position="65"/>
    </location>
</feature>
<feature type="transmembrane region" description="Helical" evidence="7">
    <location>
        <begin position="137"/>
        <end position="161"/>
    </location>
</feature>
<keyword evidence="11" id="KW-1185">Reference proteome</keyword>
<dbReference type="Pfam" id="PF00664">
    <property type="entry name" value="ABC_membrane"/>
    <property type="match status" value="1"/>
</dbReference>
<feature type="domain" description="ABC transmembrane type-1" evidence="9">
    <location>
        <begin position="19"/>
        <end position="288"/>
    </location>
</feature>
<dbReference type="InterPro" id="IPR039421">
    <property type="entry name" value="Type_1_exporter"/>
</dbReference>
<dbReference type="PANTHER" id="PTHR24221:SF653">
    <property type="entry name" value="TRANSPORT ATP-BINDING PROTEIN CYDC"/>
    <property type="match status" value="1"/>
</dbReference>
<evidence type="ECO:0000256" key="5">
    <source>
        <dbReference type="ARBA" id="ARBA00022989"/>
    </source>
</evidence>
<feature type="transmembrane region" description="Helical" evidence="7">
    <location>
        <begin position="254"/>
        <end position="275"/>
    </location>
</feature>
<dbReference type="InterPro" id="IPR003593">
    <property type="entry name" value="AAA+_ATPase"/>
</dbReference>
<dbReference type="Proteomes" id="UP000199675">
    <property type="component" value="Unassembled WGS sequence"/>
</dbReference>
<dbReference type="PROSITE" id="PS50893">
    <property type="entry name" value="ABC_TRANSPORTER_2"/>
    <property type="match status" value="1"/>
</dbReference>
<dbReference type="InterPro" id="IPR017871">
    <property type="entry name" value="ABC_transporter-like_CS"/>
</dbReference>
<dbReference type="RefSeq" id="WP_091812201.1">
    <property type="nucleotide sequence ID" value="NZ_FNNE01000003.1"/>
</dbReference>
<proteinExistence type="predicted"/>
<dbReference type="Pfam" id="PF00005">
    <property type="entry name" value="ABC_tran"/>
    <property type="match status" value="1"/>
</dbReference>
<dbReference type="PROSITE" id="PS50929">
    <property type="entry name" value="ABC_TM1F"/>
    <property type="match status" value="1"/>
</dbReference>
<evidence type="ECO:0000256" key="4">
    <source>
        <dbReference type="ARBA" id="ARBA00022840"/>
    </source>
</evidence>
<evidence type="ECO:0000256" key="7">
    <source>
        <dbReference type="SAM" id="Phobius"/>
    </source>
</evidence>
<dbReference type="InterPro" id="IPR003439">
    <property type="entry name" value="ABC_transporter-like_ATP-bd"/>
</dbReference>
<protein>
    <submittedName>
        <fullName evidence="10">ATP-binding cassette, subfamily C, CydC</fullName>
    </submittedName>
</protein>
<name>A0A1H2VBU7_9GAMM</name>
<evidence type="ECO:0000313" key="10">
    <source>
        <dbReference type="EMBL" id="SDW65787.1"/>
    </source>
</evidence>
<dbReference type="SUPFAM" id="SSF52540">
    <property type="entry name" value="P-loop containing nucleoside triphosphate hydrolases"/>
    <property type="match status" value="1"/>
</dbReference>
<dbReference type="PANTHER" id="PTHR24221">
    <property type="entry name" value="ATP-BINDING CASSETTE SUB-FAMILY B"/>
    <property type="match status" value="1"/>
</dbReference>
<gene>
    <name evidence="10" type="ORF">SAMN04487960_103399</name>
</gene>
<dbReference type="SUPFAM" id="SSF90123">
    <property type="entry name" value="ABC transporter transmembrane region"/>
    <property type="match status" value="1"/>
</dbReference>
<feature type="transmembrane region" description="Helical" evidence="7">
    <location>
        <begin position="167"/>
        <end position="188"/>
    </location>
</feature>
<feature type="transmembrane region" description="Helical" evidence="7">
    <location>
        <begin position="18"/>
        <end position="36"/>
    </location>
</feature>
<dbReference type="SMART" id="SM00382">
    <property type="entry name" value="AAA"/>
    <property type="match status" value="1"/>
</dbReference>
<keyword evidence="6 7" id="KW-0472">Membrane</keyword>
<evidence type="ECO:0000259" key="8">
    <source>
        <dbReference type="PROSITE" id="PS50893"/>
    </source>
</evidence>
<keyword evidence="5 7" id="KW-1133">Transmembrane helix</keyword>
<dbReference type="GO" id="GO:0034040">
    <property type="term" value="F:ATPase-coupled lipid transmembrane transporter activity"/>
    <property type="evidence" value="ECO:0007669"/>
    <property type="project" value="TreeGrafter"/>
</dbReference>
<dbReference type="STRING" id="488533.SAMN04487960_103399"/>
<dbReference type="Gene3D" id="3.40.50.300">
    <property type="entry name" value="P-loop containing nucleotide triphosphate hydrolases"/>
    <property type="match status" value="1"/>
</dbReference>
<dbReference type="GO" id="GO:0140359">
    <property type="term" value="F:ABC-type transporter activity"/>
    <property type="evidence" value="ECO:0007669"/>
    <property type="project" value="InterPro"/>
</dbReference>
<dbReference type="EMBL" id="FNNE01000003">
    <property type="protein sequence ID" value="SDW65787.1"/>
    <property type="molecule type" value="Genomic_DNA"/>
</dbReference>
<dbReference type="AlphaFoldDB" id="A0A1H2VBU7"/>
<evidence type="ECO:0000256" key="6">
    <source>
        <dbReference type="ARBA" id="ARBA00023136"/>
    </source>
</evidence>
<dbReference type="Gene3D" id="1.20.1560.10">
    <property type="entry name" value="ABC transporter type 1, transmembrane domain"/>
    <property type="match status" value="1"/>
</dbReference>
<dbReference type="InterPro" id="IPR036640">
    <property type="entry name" value="ABC1_TM_sf"/>
</dbReference>
<keyword evidence="3" id="KW-0547">Nucleotide-binding</keyword>
<evidence type="ECO:0000256" key="1">
    <source>
        <dbReference type="ARBA" id="ARBA00004651"/>
    </source>
</evidence>